<dbReference type="InterPro" id="IPR018247">
    <property type="entry name" value="EF_Hand_1_Ca_BS"/>
</dbReference>
<dbReference type="InterPro" id="IPR018891">
    <property type="entry name" value="AIPR_C"/>
</dbReference>
<evidence type="ECO:0000259" key="1">
    <source>
        <dbReference type="Pfam" id="PF10592"/>
    </source>
</evidence>
<dbReference type="Proteomes" id="UP000217182">
    <property type="component" value="Chromosome"/>
</dbReference>
<dbReference type="RefSeq" id="WP_095848473.1">
    <property type="nucleotide sequence ID" value="NZ_CP014136.1"/>
</dbReference>
<sequence length="573" mass="65232">MAGVREITISGIKKRLLSRYGEYINMDNVGGSEESKEIVKVSRAIAALAVNIFNPELSEVVCSESVCDGSDDRCIDAVYVNHDKKQVTIVQSKFDQSGNGSISRQDMADYLTSCRDVLMEEYNLFNDRFNRFSESLEVAYDNSYKYFFVFAYSGRDELSEDVKRQIEQRKKEFNFDLDGDYIEIQTLSLSKIKDYLSRRSLGNININDVEIFQYGVTEEPLKAVHGLITGDQVASWWEDYGDLLLEDNIRGGLGEVSDVNQGIKKTLIDNPEMFYYFNNGVTILVNTITPKMRNGKTRRENGGFDLVNVNVINGAQTISTIGKAYLSGEVTMDQLAEVKLPCRFIKVEDYGSQDGGGLDVALSITIANNSQNKVTARDFISKDPFQIELKRSFSFEEPYVYEIKRSEQDSNKSPGVNVITIEDALSSLVCNLNSPRYMALLKSNRGRFFESITSPVYKAVFNPSVHCVMLINTVNFFRSANEALNYMEKNRKTKRDEKIVIHGKYIFISLVMNKYRSLIERNAVVPVDDIPDLKPYINETFKKIKAHIDEHYATSHMPRFFENQSKVKEVMVL</sequence>
<organism evidence="2 3">
    <name type="scientific">Gibbsiella quercinecans</name>
    <dbReference type="NCBI Taxonomy" id="929813"/>
    <lineage>
        <taxon>Bacteria</taxon>
        <taxon>Pseudomonadati</taxon>
        <taxon>Pseudomonadota</taxon>
        <taxon>Gammaproteobacteria</taxon>
        <taxon>Enterobacterales</taxon>
        <taxon>Yersiniaceae</taxon>
        <taxon>Gibbsiella</taxon>
    </lineage>
</organism>
<protein>
    <recommendedName>
        <fullName evidence="1">Abortive phage infection protein C-terminal domain-containing protein</fullName>
    </recommendedName>
</protein>
<name>A0A250B709_9GAMM</name>
<dbReference type="KEGG" id="gqu:AWC35_22515"/>
<keyword evidence="3" id="KW-1185">Reference proteome</keyword>
<reference evidence="2 3" key="1">
    <citation type="submission" date="2016-01" db="EMBL/GenBank/DDBJ databases">
        <authorList>
            <person name="Oliw E.H."/>
        </authorList>
    </citation>
    <scope>NUCLEOTIDE SEQUENCE [LARGE SCALE GENOMIC DNA]</scope>
    <source>
        <strain evidence="2 3">FRB97</strain>
    </source>
</reference>
<dbReference type="EMBL" id="CP014136">
    <property type="protein sequence ID" value="ATA21885.1"/>
    <property type="molecule type" value="Genomic_DNA"/>
</dbReference>
<feature type="domain" description="Abortive phage infection protein C-terminal" evidence="1">
    <location>
        <begin position="245"/>
        <end position="550"/>
    </location>
</feature>
<dbReference type="OrthoDB" id="9806213at2"/>
<dbReference type="PROSITE" id="PS00018">
    <property type="entry name" value="EF_HAND_1"/>
    <property type="match status" value="1"/>
</dbReference>
<accession>A0A250B709</accession>
<proteinExistence type="predicted"/>
<evidence type="ECO:0000313" key="2">
    <source>
        <dbReference type="EMBL" id="ATA21885.1"/>
    </source>
</evidence>
<dbReference type="AlphaFoldDB" id="A0A250B709"/>
<gene>
    <name evidence="2" type="ORF">AWC35_22515</name>
</gene>
<dbReference type="Pfam" id="PF10592">
    <property type="entry name" value="AIPR"/>
    <property type="match status" value="1"/>
</dbReference>
<evidence type="ECO:0000313" key="3">
    <source>
        <dbReference type="Proteomes" id="UP000217182"/>
    </source>
</evidence>